<dbReference type="RefSeq" id="WP_134319991.1">
    <property type="nucleotide sequence ID" value="NZ_JAIZRK010000005.1"/>
</dbReference>
<protein>
    <submittedName>
        <fullName evidence="1">Uncharacterized protein</fullName>
    </submittedName>
</protein>
<dbReference type="Proteomes" id="UP000298234">
    <property type="component" value="Unassembled WGS sequence"/>
</dbReference>
<gene>
    <name evidence="1" type="ORF">E3D37_41425</name>
</gene>
<dbReference type="AlphaFoldDB" id="A0AAX2RAV9"/>
<name>A0AAX2RAV9_BURCE</name>
<comment type="caution">
    <text evidence="1">The sequence shown here is derived from an EMBL/GenBank/DDBJ whole genome shotgun (WGS) entry which is preliminary data.</text>
</comment>
<accession>A0AAX2RAV9</accession>
<reference evidence="1 2" key="1">
    <citation type="submission" date="2019-03" db="EMBL/GenBank/DDBJ databases">
        <title>Burkholderia cepacia outbreak.</title>
        <authorList>
            <person name="Farzana R."/>
            <person name="Walsh T.R."/>
        </authorList>
    </citation>
    <scope>NUCLEOTIDE SEQUENCE [LARGE SCALE GENOMIC DNA]</scope>
    <source>
        <strain evidence="2">d13</strain>
    </source>
</reference>
<dbReference type="InterPro" id="IPR043733">
    <property type="entry name" value="DUF5677"/>
</dbReference>
<sequence length="248" mass="28000">MTDLNKPRAAADAIVEIFEALLGRAQVPPDSEQAEYAACLTLTIFEQFRSAMCLVDANLASHAAGPIRSMLEGVADLQNLCHCSGYTHQMRYESARENVALFEEFGKSENVSEEMRATLAEWDAHDRPLRDELKAAGFKELKLKDKLRRIDLEMFYSYYRVLCALVHPNLTSLRARHRSSANLVLYRAVVKPPVIMMLLRCAVDLLMRAIDDVHLYTDLDANEVHAATDKALQMWRDADPDLEAESLS</sequence>
<proteinExistence type="predicted"/>
<evidence type="ECO:0000313" key="2">
    <source>
        <dbReference type="Proteomes" id="UP000298234"/>
    </source>
</evidence>
<evidence type="ECO:0000313" key="1">
    <source>
        <dbReference type="EMBL" id="TEU33249.1"/>
    </source>
</evidence>
<dbReference type="Pfam" id="PF18928">
    <property type="entry name" value="DUF5677"/>
    <property type="match status" value="1"/>
</dbReference>
<dbReference type="EMBL" id="SNSQ01000087">
    <property type="protein sequence ID" value="TEU33249.1"/>
    <property type="molecule type" value="Genomic_DNA"/>
</dbReference>
<organism evidence="1 2">
    <name type="scientific">Burkholderia cepacia</name>
    <name type="common">Pseudomonas cepacia</name>
    <dbReference type="NCBI Taxonomy" id="292"/>
    <lineage>
        <taxon>Bacteria</taxon>
        <taxon>Pseudomonadati</taxon>
        <taxon>Pseudomonadota</taxon>
        <taxon>Betaproteobacteria</taxon>
        <taxon>Burkholderiales</taxon>
        <taxon>Burkholderiaceae</taxon>
        <taxon>Burkholderia</taxon>
        <taxon>Burkholderia cepacia complex</taxon>
    </lineage>
</organism>